<dbReference type="PANTHER" id="PTHR43172">
    <property type="entry name" value="ADENYLOSUCCINATE LYASE"/>
    <property type="match status" value="1"/>
</dbReference>
<dbReference type="PRINTS" id="PR00149">
    <property type="entry name" value="FUMRATELYASE"/>
</dbReference>
<keyword evidence="5" id="KW-1185">Reference proteome</keyword>
<proteinExistence type="inferred from homology"/>
<dbReference type="PANTHER" id="PTHR43172:SF2">
    <property type="entry name" value="ADENYLOSUCCINATE LYASE C-TERMINAL DOMAIN-CONTAINING PROTEIN"/>
    <property type="match status" value="1"/>
</dbReference>
<evidence type="ECO:0000313" key="5">
    <source>
        <dbReference type="Proteomes" id="UP000503336"/>
    </source>
</evidence>
<dbReference type="Pfam" id="PF00206">
    <property type="entry name" value="Lyase_1"/>
    <property type="match status" value="1"/>
</dbReference>
<dbReference type="InterPro" id="IPR008948">
    <property type="entry name" value="L-Aspartase-like"/>
</dbReference>
<gene>
    <name evidence="4" type="primary">pcaB</name>
    <name evidence="4" type="ORF">G5B40_12065</name>
</gene>
<evidence type="ECO:0000313" key="4">
    <source>
        <dbReference type="EMBL" id="QIE56130.1"/>
    </source>
</evidence>
<dbReference type="SUPFAM" id="SSF48557">
    <property type="entry name" value="L-aspartase-like"/>
    <property type="match status" value="1"/>
</dbReference>
<dbReference type="PROSITE" id="PS00163">
    <property type="entry name" value="FUMARATE_LYASES"/>
    <property type="match status" value="1"/>
</dbReference>
<dbReference type="EMBL" id="CP049056">
    <property type="protein sequence ID" value="QIE56130.1"/>
    <property type="molecule type" value="Genomic_DNA"/>
</dbReference>
<dbReference type="InterPro" id="IPR020557">
    <property type="entry name" value="Fumarate_lyase_CS"/>
</dbReference>
<reference evidence="4 5" key="1">
    <citation type="submission" date="2020-02" db="EMBL/GenBank/DDBJ databases">
        <title>complete genome sequence of Rhodobacteraceae bacterium.</title>
        <authorList>
            <person name="Park J."/>
            <person name="Kim Y.-S."/>
            <person name="Kim K.-H."/>
        </authorList>
    </citation>
    <scope>NUCLEOTIDE SEQUENCE [LARGE SCALE GENOMIC DNA]</scope>
    <source>
        <strain evidence="4 5">RR4-56</strain>
    </source>
</reference>
<dbReference type="EC" id="5.5.1.2" evidence="2"/>
<dbReference type="SMART" id="SM00998">
    <property type="entry name" value="ADSL_C"/>
    <property type="match status" value="1"/>
</dbReference>
<dbReference type="KEGG" id="hdh:G5B40_12065"/>
<protein>
    <recommendedName>
        <fullName evidence="2">3-carboxy-cis,cis-muconate cycloisomerase</fullName>
        <ecNumber evidence="2">5.5.1.2</ecNumber>
    </recommendedName>
</protein>
<dbReference type="Gene3D" id="1.20.200.10">
    <property type="entry name" value="Fumarase/aspartase (Central domain)"/>
    <property type="match status" value="1"/>
</dbReference>
<dbReference type="InterPro" id="IPR012789">
    <property type="entry name" value="Protocat_PcaB-like"/>
</dbReference>
<dbReference type="GO" id="GO:0019619">
    <property type="term" value="P:3,4-dihydroxybenzoate catabolic process"/>
    <property type="evidence" value="ECO:0007669"/>
    <property type="project" value="InterPro"/>
</dbReference>
<evidence type="ECO:0000256" key="2">
    <source>
        <dbReference type="NCBIfam" id="TIGR02426"/>
    </source>
</evidence>
<dbReference type="GO" id="GO:0016829">
    <property type="term" value="F:lyase activity"/>
    <property type="evidence" value="ECO:0007669"/>
    <property type="project" value="UniProtKB-ARBA"/>
</dbReference>
<keyword evidence="4" id="KW-0413">Isomerase</keyword>
<dbReference type="PRINTS" id="PR00145">
    <property type="entry name" value="ARGSUCLYASE"/>
</dbReference>
<dbReference type="InterPro" id="IPR022761">
    <property type="entry name" value="Fumarate_lyase_N"/>
</dbReference>
<accession>A0A7L5BUZ2</accession>
<name>A0A7L5BUZ2_9RHOB</name>
<dbReference type="Gene3D" id="1.10.40.30">
    <property type="entry name" value="Fumarase/aspartase (C-terminal domain)"/>
    <property type="match status" value="1"/>
</dbReference>
<dbReference type="InterPro" id="IPR000362">
    <property type="entry name" value="Fumarate_lyase_fam"/>
</dbReference>
<dbReference type="Proteomes" id="UP000503336">
    <property type="component" value="Chromosome"/>
</dbReference>
<dbReference type="NCBIfam" id="TIGR02426">
    <property type="entry name" value="protocat_pcaB"/>
    <property type="match status" value="1"/>
</dbReference>
<dbReference type="GO" id="GO:0047472">
    <property type="term" value="F:3-carboxy-cis,cis-muconate cycloisomerase activity"/>
    <property type="evidence" value="ECO:0007669"/>
    <property type="project" value="UniProtKB-UniRule"/>
</dbReference>
<comment type="similarity">
    <text evidence="1">Belongs to the class-II fumarase/aspartase family.</text>
</comment>
<dbReference type="AlphaFoldDB" id="A0A7L5BUZ2"/>
<dbReference type="RefSeq" id="WP_165098952.1">
    <property type="nucleotide sequence ID" value="NZ_CP049056.1"/>
</dbReference>
<feature type="domain" description="Adenylosuccinate lyase C-terminal" evidence="3">
    <location>
        <begin position="363"/>
        <end position="435"/>
    </location>
</feature>
<sequence>MAVTPFDSALWRELYGDAELQALFTDSAEIRAMLLVEAALARAQARLGVVPETAAAAIGRAAETVMIDPAALAPGAASAGVPVPALVAAFREAIAAPEHARHVHFGATSQDIVDTGLTLRLRRALQIIDTRLEALTATLGEKARAEADTAMAARTRSQIATPTTFGARIAVWRAPLLRARDRLAELRPRLLRISLAGASGTLAAMGASGPQVAALMAEDLRLGHDPVPWHAARDNIAELGGALTLITGALGKIGLDLTLMTRSEAREAAAGAPGGSSTMPQKANPVGPETLVALARANAGLIGRLYEAQLHAEEREGAAWALEWLTLPQIVIAAGAALRHAQALADTLEARPDAMRRTMAATNGLMLAEAATFALAPHVGRPEAEALVKAACRRAAAQERPLAALLAEMSDAPVDWAAALDPGAYLGAAPAIARGD</sequence>
<organism evidence="4 5">
    <name type="scientific">Pikeienuella piscinae</name>
    <dbReference type="NCBI Taxonomy" id="2748098"/>
    <lineage>
        <taxon>Bacteria</taxon>
        <taxon>Pseudomonadati</taxon>
        <taxon>Pseudomonadota</taxon>
        <taxon>Alphaproteobacteria</taxon>
        <taxon>Rhodobacterales</taxon>
        <taxon>Paracoccaceae</taxon>
        <taxon>Pikeienuella</taxon>
    </lineage>
</organism>
<dbReference type="InterPro" id="IPR019468">
    <property type="entry name" value="AdenyloSucc_lyase_C"/>
</dbReference>
<evidence type="ECO:0000256" key="1">
    <source>
        <dbReference type="ARBA" id="ARBA00034772"/>
    </source>
</evidence>
<dbReference type="Pfam" id="PF10397">
    <property type="entry name" value="ADSL_C"/>
    <property type="match status" value="1"/>
</dbReference>
<evidence type="ECO:0000259" key="3">
    <source>
        <dbReference type="SMART" id="SM00998"/>
    </source>
</evidence>